<reference evidence="11 12" key="1">
    <citation type="submission" date="2024-05" db="EMBL/GenBank/DDBJ databases">
        <title>Genome Sequence and Characterization of the New Strain Purple Sulfur Bacterium of Genus Thioalkalicoccus.</title>
        <authorList>
            <person name="Bryantseva I.A."/>
            <person name="Kyndt J.A."/>
            <person name="Imhoff J.F."/>
        </authorList>
    </citation>
    <scope>NUCLEOTIDE SEQUENCE [LARGE SCALE GENOMIC DNA]</scope>
    <source>
        <strain evidence="11 12">Um2</strain>
    </source>
</reference>
<dbReference type="RefSeq" id="WP_369665757.1">
    <property type="nucleotide sequence ID" value="NZ_JBDKXB010000002.1"/>
</dbReference>
<keyword evidence="12" id="KW-1185">Reference proteome</keyword>
<evidence type="ECO:0000256" key="1">
    <source>
        <dbReference type="ARBA" id="ARBA00001933"/>
    </source>
</evidence>
<keyword evidence="7 11" id="KW-0456">Lyase</keyword>
<dbReference type="InterPro" id="IPR005860">
    <property type="entry name" value="CobD"/>
</dbReference>
<dbReference type="Proteomes" id="UP001564408">
    <property type="component" value="Unassembled WGS sequence"/>
</dbReference>
<dbReference type="PROSITE" id="PS00105">
    <property type="entry name" value="AA_TRANSFER_CLASS_1"/>
    <property type="match status" value="1"/>
</dbReference>
<dbReference type="PANTHER" id="PTHR42885">
    <property type="entry name" value="HISTIDINOL-PHOSPHATE AMINOTRANSFERASE-RELATED"/>
    <property type="match status" value="1"/>
</dbReference>
<evidence type="ECO:0000256" key="3">
    <source>
        <dbReference type="ARBA" id="ARBA00004953"/>
    </source>
</evidence>
<evidence type="ECO:0000313" key="11">
    <source>
        <dbReference type="EMBL" id="MEY6431332.1"/>
    </source>
</evidence>
<dbReference type="Gene3D" id="3.90.1150.10">
    <property type="entry name" value="Aspartate Aminotransferase, domain 1"/>
    <property type="match status" value="1"/>
</dbReference>
<dbReference type="Gene3D" id="3.40.640.10">
    <property type="entry name" value="Type I PLP-dependent aspartate aminotransferase-like (Major domain)"/>
    <property type="match status" value="1"/>
</dbReference>
<comment type="caution">
    <text evidence="11">The sequence shown here is derived from an EMBL/GenBank/DDBJ whole genome shotgun (WGS) entry which is preliminary data.</text>
</comment>
<feature type="domain" description="Aminotransferase class I/classII large" evidence="10">
    <location>
        <begin position="73"/>
        <end position="311"/>
    </location>
</feature>
<dbReference type="Pfam" id="PF00155">
    <property type="entry name" value="Aminotran_1_2"/>
    <property type="match status" value="1"/>
</dbReference>
<dbReference type="GO" id="GO:0048472">
    <property type="term" value="F:threonine-phosphate decarboxylase activity"/>
    <property type="evidence" value="ECO:0007669"/>
    <property type="project" value="UniProtKB-EC"/>
</dbReference>
<dbReference type="EMBL" id="JBDKXB010000002">
    <property type="protein sequence ID" value="MEY6431332.1"/>
    <property type="molecule type" value="Genomic_DNA"/>
</dbReference>
<evidence type="ECO:0000256" key="2">
    <source>
        <dbReference type="ARBA" id="ARBA00003444"/>
    </source>
</evidence>
<evidence type="ECO:0000256" key="7">
    <source>
        <dbReference type="ARBA" id="ARBA00023239"/>
    </source>
</evidence>
<accession>A0ABV4BAT4</accession>
<comment type="pathway">
    <text evidence="3">Cofactor biosynthesis; adenosylcobalamin biosynthesis.</text>
</comment>
<evidence type="ECO:0000259" key="10">
    <source>
        <dbReference type="Pfam" id="PF00155"/>
    </source>
</evidence>
<name>A0ABV4BAT4_9GAMM</name>
<evidence type="ECO:0000256" key="9">
    <source>
        <dbReference type="ARBA" id="ARBA00048531"/>
    </source>
</evidence>
<sequence length="355" mass="38741">MPGLLEHGGRLRSAAARYRIPLERWMDLSTGINPQGWPVPPIPPALWNRLPEDDDGLDEAARTYYGCPTIRPVAGSQAAIQALPWLRRRGRVAVLHPGYAEHALAWRRAGHGVTPITAESLRAGLPAVEVLILIHPANPTGVRFERDELLAWHQALADRGGWLVVDEAFIDATPERSLALDCPRPGLILLRSIGKFFGLAGARVGFVLAEPELNDALGTRLGPWTLTGPARWVTRQALADQAWQQATRLRLAQASERLAALLTRQGLRPTGGCALFQWVETGHAERIHDRLARRGILTRRFTAPPSLRFGLPRDEDAWRRLDAALEGAATGHGDPAEPAGIAAAHHTTSPGISYS</sequence>
<dbReference type="CDD" id="cd00609">
    <property type="entry name" value="AAT_like"/>
    <property type="match status" value="1"/>
</dbReference>
<dbReference type="InterPro" id="IPR004839">
    <property type="entry name" value="Aminotransferase_I/II_large"/>
</dbReference>
<keyword evidence="5" id="KW-0169">Cobalamin biosynthesis</keyword>
<comment type="cofactor">
    <cofactor evidence="1">
        <name>pyridoxal 5'-phosphate</name>
        <dbReference type="ChEBI" id="CHEBI:597326"/>
    </cofactor>
</comment>
<dbReference type="InterPro" id="IPR015424">
    <property type="entry name" value="PyrdxlP-dep_Trfase"/>
</dbReference>
<comment type="catalytic activity">
    <reaction evidence="9">
        <text>O-phospho-L-threonine + H(+) = (R)-1-aminopropan-2-yl phosphate + CO2</text>
        <dbReference type="Rhea" id="RHEA:11492"/>
        <dbReference type="ChEBI" id="CHEBI:15378"/>
        <dbReference type="ChEBI" id="CHEBI:16526"/>
        <dbReference type="ChEBI" id="CHEBI:58563"/>
        <dbReference type="ChEBI" id="CHEBI:58675"/>
        <dbReference type="EC" id="4.1.1.81"/>
    </reaction>
</comment>
<dbReference type="NCBIfam" id="TIGR01140">
    <property type="entry name" value="L_thr_O3P_dcar"/>
    <property type="match status" value="1"/>
</dbReference>
<organism evidence="11 12">
    <name type="scientific">Thioalkalicoccus limnaeus</name>
    <dbReference type="NCBI Taxonomy" id="120681"/>
    <lineage>
        <taxon>Bacteria</taxon>
        <taxon>Pseudomonadati</taxon>
        <taxon>Pseudomonadota</taxon>
        <taxon>Gammaproteobacteria</taxon>
        <taxon>Chromatiales</taxon>
        <taxon>Chromatiaceae</taxon>
        <taxon>Thioalkalicoccus</taxon>
    </lineage>
</organism>
<comment type="function">
    <text evidence="2">Decarboxylates L-threonine-O-3-phosphate to yield (R)-1-amino-2-propanol O-2-phosphate, the precursor for the linkage between the nucleotide loop and the corrin ring in cobalamin.</text>
</comment>
<dbReference type="InterPro" id="IPR004838">
    <property type="entry name" value="NHTrfase_class1_PyrdxlP-BS"/>
</dbReference>
<protein>
    <recommendedName>
        <fullName evidence="4">threonine-phosphate decarboxylase</fullName>
        <ecNumber evidence="4">4.1.1.81</ecNumber>
    </recommendedName>
    <alternativeName>
        <fullName evidence="8">L-threonine-O-3-phosphate decarboxylase</fullName>
    </alternativeName>
</protein>
<evidence type="ECO:0000256" key="4">
    <source>
        <dbReference type="ARBA" id="ARBA00012285"/>
    </source>
</evidence>
<dbReference type="InterPro" id="IPR015421">
    <property type="entry name" value="PyrdxlP-dep_Trfase_major"/>
</dbReference>
<dbReference type="EC" id="4.1.1.81" evidence="4"/>
<evidence type="ECO:0000256" key="8">
    <source>
        <dbReference type="ARBA" id="ARBA00029996"/>
    </source>
</evidence>
<proteinExistence type="predicted"/>
<evidence type="ECO:0000256" key="5">
    <source>
        <dbReference type="ARBA" id="ARBA00022573"/>
    </source>
</evidence>
<dbReference type="SUPFAM" id="SSF53383">
    <property type="entry name" value="PLP-dependent transferases"/>
    <property type="match status" value="1"/>
</dbReference>
<dbReference type="InterPro" id="IPR015422">
    <property type="entry name" value="PyrdxlP-dep_Trfase_small"/>
</dbReference>
<dbReference type="PANTHER" id="PTHR42885:SF1">
    <property type="entry name" value="THREONINE-PHOSPHATE DECARBOXYLASE"/>
    <property type="match status" value="1"/>
</dbReference>
<keyword evidence="6" id="KW-0663">Pyridoxal phosphate</keyword>
<evidence type="ECO:0000256" key="6">
    <source>
        <dbReference type="ARBA" id="ARBA00022898"/>
    </source>
</evidence>
<gene>
    <name evidence="11" type="primary">cobD</name>
    <name evidence="11" type="ORF">ABC977_02800</name>
</gene>
<evidence type="ECO:0000313" key="12">
    <source>
        <dbReference type="Proteomes" id="UP001564408"/>
    </source>
</evidence>